<proteinExistence type="predicted"/>
<dbReference type="AlphaFoldDB" id="A0A1Y2EN34"/>
<reference evidence="2 3" key="1">
    <citation type="submission" date="2016-08" db="EMBL/GenBank/DDBJ databases">
        <title>A Parts List for Fungal Cellulosomes Revealed by Comparative Genomics.</title>
        <authorList>
            <consortium name="DOE Joint Genome Institute"/>
            <person name="Haitjema C.H."/>
            <person name="Gilmore S.P."/>
            <person name="Henske J.K."/>
            <person name="Solomon K.V."/>
            <person name="De Groot R."/>
            <person name="Kuo A."/>
            <person name="Mondo S.J."/>
            <person name="Salamov A.A."/>
            <person name="Labutti K."/>
            <person name="Zhao Z."/>
            <person name="Chiniquy J."/>
            <person name="Barry K."/>
            <person name="Brewer H.M."/>
            <person name="Purvine S.O."/>
            <person name="Wright A.T."/>
            <person name="Boxma B."/>
            <person name="Van Alen T."/>
            <person name="Hackstein J.H."/>
            <person name="Baker S.E."/>
            <person name="Grigoriev I.V."/>
            <person name="O'Malley M.A."/>
        </authorList>
    </citation>
    <scope>NUCLEOTIDE SEQUENCE [LARGE SCALE GENOMIC DNA]</scope>
    <source>
        <strain evidence="2 3">G1</strain>
    </source>
</reference>
<protein>
    <submittedName>
        <fullName evidence="2">Uncharacterized protein</fullName>
    </submittedName>
</protein>
<accession>A0A1Y2EN34</accession>
<evidence type="ECO:0000313" key="2">
    <source>
        <dbReference type="EMBL" id="ORY72646.1"/>
    </source>
</evidence>
<sequence length="268" mass="31255">MIMKKPFIITLIICFIKIVFSYNKTTYIYNRKEASLHDSSNINISINYNKSESYCQTINDCGKYAKKCFIFNENVQADYDIEIKKTESKRKEVNLKEEGRCYYQFFCHENEGDCISINENEIKASYMCSLGDKTLTEQYELIIETCNNKASSNCITHQCSSNDQCFSKKCINNQCITNEKDSIIECVVYHSTRKSEMRCKKALNEYCNNHNDCLTDVCKNGICQGPRDSYFFLFLAGACQLFLYSSFFIFCCYSKGIYKLFHIGRRIK</sequence>
<dbReference type="OrthoDB" id="10639999at2759"/>
<keyword evidence="1" id="KW-0812">Transmembrane</keyword>
<feature type="transmembrane region" description="Helical" evidence="1">
    <location>
        <begin position="230"/>
        <end position="253"/>
    </location>
</feature>
<keyword evidence="3" id="KW-1185">Reference proteome</keyword>
<keyword evidence="1" id="KW-0472">Membrane</keyword>
<gene>
    <name evidence="2" type="ORF">LY90DRAFT_667003</name>
</gene>
<dbReference type="EMBL" id="MCOG01000038">
    <property type="protein sequence ID" value="ORY72646.1"/>
    <property type="molecule type" value="Genomic_DNA"/>
</dbReference>
<evidence type="ECO:0000313" key="3">
    <source>
        <dbReference type="Proteomes" id="UP000193920"/>
    </source>
</evidence>
<evidence type="ECO:0000256" key="1">
    <source>
        <dbReference type="SAM" id="Phobius"/>
    </source>
</evidence>
<keyword evidence="1" id="KW-1133">Transmembrane helix</keyword>
<comment type="caution">
    <text evidence="2">The sequence shown here is derived from an EMBL/GenBank/DDBJ whole genome shotgun (WGS) entry which is preliminary data.</text>
</comment>
<organism evidence="2 3">
    <name type="scientific">Neocallimastix californiae</name>
    <dbReference type="NCBI Taxonomy" id="1754190"/>
    <lineage>
        <taxon>Eukaryota</taxon>
        <taxon>Fungi</taxon>
        <taxon>Fungi incertae sedis</taxon>
        <taxon>Chytridiomycota</taxon>
        <taxon>Chytridiomycota incertae sedis</taxon>
        <taxon>Neocallimastigomycetes</taxon>
        <taxon>Neocallimastigales</taxon>
        <taxon>Neocallimastigaceae</taxon>
        <taxon>Neocallimastix</taxon>
    </lineage>
</organism>
<name>A0A1Y2EN34_9FUNG</name>
<dbReference type="Proteomes" id="UP000193920">
    <property type="component" value="Unassembled WGS sequence"/>
</dbReference>